<dbReference type="SUPFAM" id="SSF51269">
    <property type="entry name" value="AFP III-like domain"/>
    <property type="match status" value="1"/>
</dbReference>
<dbReference type="EMBL" id="JAROAV010000008">
    <property type="protein sequence ID" value="MDF8262962.1"/>
    <property type="molecule type" value="Genomic_DNA"/>
</dbReference>
<feature type="domain" description="AFP-like" evidence="1">
    <location>
        <begin position="1"/>
        <end position="53"/>
    </location>
</feature>
<proteinExistence type="predicted"/>
<dbReference type="InterPro" id="IPR013974">
    <property type="entry name" value="SAF"/>
</dbReference>
<reference evidence="2 3" key="1">
    <citation type="submission" date="2023-03" db="EMBL/GenBank/DDBJ databases">
        <title>YIM 133296 draft genome.</title>
        <authorList>
            <person name="Xiong L."/>
        </authorList>
    </citation>
    <scope>NUCLEOTIDE SEQUENCE [LARGE SCALE GENOMIC DNA]</scope>
    <source>
        <strain evidence="2 3">YIM 133296</strain>
    </source>
</reference>
<dbReference type="Proteomes" id="UP001528912">
    <property type="component" value="Unassembled WGS sequence"/>
</dbReference>
<dbReference type="CDD" id="cd11615">
    <property type="entry name" value="SAF_NeuB_like"/>
    <property type="match status" value="1"/>
</dbReference>
<dbReference type="InterPro" id="IPR006190">
    <property type="entry name" value="SAF_AFP_Neu5Ac"/>
</dbReference>
<gene>
    <name evidence="2" type="ORF">P4R38_01730</name>
</gene>
<dbReference type="PROSITE" id="PS50844">
    <property type="entry name" value="AFP_LIKE"/>
    <property type="match status" value="1"/>
</dbReference>
<protein>
    <submittedName>
        <fullName evidence="2">SAF domain-containing protein</fullName>
    </submittedName>
</protein>
<dbReference type="InterPro" id="IPR057736">
    <property type="entry name" value="SAF_PseI/NeuA/NeuB"/>
</dbReference>
<name>A0ABT6C3W3_9MICO</name>
<keyword evidence="3" id="KW-1185">Reference proteome</keyword>
<evidence type="ECO:0000313" key="2">
    <source>
        <dbReference type="EMBL" id="MDF8262962.1"/>
    </source>
</evidence>
<accession>A0ABT6C3W3</accession>
<organism evidence="2 3">
    <name type="scientific">Luteipulveratus flavus</name>
    <dbReference type="NCBI Taxonomy" id="3031728"/>
    <lineage>
        <taxon>Bacteria</taxon>
        <taxon>Bacillati</taxon>
        <taxon>Actinomycetota</taxon>
        <taxon>Actinomycetes</taxon>
        <taxon>Micrococcales</taxon>
        <taxon>Dermacoccaceae</taxon>
        <taxon>Luteipulveratus</taxon>
    </lineage>
</organism>
<evidence type="ECO:0000259" key="1">
    <source>
        <dbReference type="PROSITE" id="PS50844"/>
    </source>
</evidence>
<dbReference type="Gene3D" id="3.90.1210.10">
    <property type="entry name" value="Antifreeze-like/N-acetylneuraminic acid synthase C-terminal domain"/>
    <property type="match status" value="1"/>
</dbReference>
<dbReference type="Pfam" id="PF08666">
    <property type="entry name" value="SAF"/>
    <property type="match status" value="1"/>
</dbReference>
<comment type="caution">
    <text evidence="2">The sequence shown here is derived from an EMBL/GenBank/DDBJ whole genome shotgun (WGS) entry which is preliminary data.</text>
</comment>
<evidence type="ECO:0000313" key="3">
    <source>
        <dbReference type="Proteomes" id="UP001528912"/>
    </source>
</evidence>
<sequence>MVADVKAGEPVTADNVRSIRPANGLAPDTFGIVEGRTFTQDVPKGTALSWDLV</sequence>
<dbReference type="InterPro" id="IPR036732">
    <property type="entry name" value="AFP_Neu5c_C_sf"/>
</dbReference>